<dbReference type="Proteomes" id="UP000236333">
    <property type="component" value="Unassembled WGS sequence"/>
</dbReference>
<evidence type="ECO:0000256" key="1">
    <source>
        <dbReference type="SAM" id="MobiDB-lite"/>
    </source>
</evidence>
<feature type="region of interest" description="Disordered" evidence="1">
    <location>
        <begin position="129"/>
        <end position="188"/>
    </location>
</feature>
<evidence type="ECO:0000313" key="3">
    <source>
        <dbReference type="EMBL" id="PNH07691.1"/>
    </source>
</evidence>
<keyword evidence="2" id="KW-1133">Transmembrane helix</keyword>
<sequence>MAKPQATAVSPLEKLLMVVFGIVTGIVVGYCVMETAELVFAIGTDKHFAAQPQSPPSRITPPLAFRFRFALPSPFSSDPSASPFCASAFARARTTTACAAATASPACHRSNPELCSARPKEKEMAQGLRAGGAVPGGGLPDATRSLAARPSASMLAVAASSDCPPDRNTTPGTTRGTSSPYSGRHRFS</sequence>
<proteinExistence type="predicted"/>
<gene>
    <name evidence="3" type="ORF">TSOC_005862</name>
</gene>
<accession>A0A2J8A594</accession>
<name>A0A2J8A594_9CHLO</name>
<protein>
    <submittedName>
        <fullName evidence="3">Uncharacterized protein</fullName>
    </submittedName>
</protein>
<organism evidence="3 4">
    <name type="scientific">Tetrabaena socialis</name>
    <dbReference type="NCBI Taxonomy" id="47790"/>
    <lineage>
        <taxon>Eukaryota</taxon>
        <taxon>Viridiplantae</taxon>
        <taxon>Chlorophyta</taxon>
        <taxon>core chlorophytes</taxon>
        <taxon>Chlorophyceae</taxon>
        <taxon>CS clade</taxon>
        <taxon>Chlamydomonadales</taxon>
        <taxon>Tetrabaenaceae</taxon>
        <taxon>Tetrabaena</taxon>
    </lineage>
</organism>
<dbReference type="AlphaFoldDB" id="A0A2J8A594"/>
<keyword evidence="2" id="KW-0472">Membrane</keyword>
<evidence type="ECO:0000313" key="4">
    <source>
        <dbReference type="Proteomes" id="UP000236333"/>
    </source>
</evidence>
<comment type="caution">
    <text evidence="3">The sequence shown here is derived from an EMBL/GenBank/DDBJ whole genome shotgun (WGS) entry which is preliminary data.</text>
</comment>
<keyword evidence="4" id="KW-1185">Reference proteome</keyword>
<feature type="transmembrane region" description="Helical" evidence="2">
    <location>
        <begin position="15"/>
        <end position="33"/>
    </location>
</feature>
<evidence type="ECO:0000256" key="2">
    <source>
        <dbReference type="SAM" id="Phobius"/>
    </source>
</evidence>
<feature type="compositionally biased region" description="Gly residues" evidence="1">
    <location>
        <begin position="129"/>
        <end position="139"/>
    </location>
</feature>
<feature type="compositionally biased region" description="Low complexity" evidence="1">
    <location>
        <begin position="166"/>
        <end position="182"/>
    </location>
</feature>
<keyword evidence="2" id="KW-0812">Transmembrane</keyword>
<dbReference type="EMBL" id="PGGS01000166">
    <property type="protein sequence ID" value="PNH07691.1"/>
    <property type="molecule type" value="Genomic_DNA"/>
</dbReference>
<reference evidence="3 4" key="1">
    <citation type="journal article" date="2017" name="Mol. Biol. Evol.">
        <title>The 4-celled Tetrabaena socialis nuclear genome reveals the essential components for genetic control of cell number at the origin of multicellularity in the volvocine lineage.</title>
        <authorList>
            <person name="Featherston J."/>
            <person name="Arakaki Y."/>
            <person name="Hanschen E.R."/>
            <person name="Ferris P.J."/>
            <person name="Michod R.E."/>
            <person name="Olson B.J.S.C."/>
            <person name="Nozaki H."/>
            <person name="Durand P.M."/>
        </authorList>
    </citation>
    <scope>NUCLEOTIDE SEQUENCE [LARGE SCALE GENOMIC DNA]</scope>
    <source>
        <strain evidence="3 4">NIES-571</strain>
    </source>
</reference>